<feature type="compositionally biased region" description="Polar residues" evidence="1">
    <location>
        <begin position="177"/>
        <end position="191"/>
    </location>
</feature>
<sequence length="865" mass="94272">MDSFYETMLPFDPWANFETVTTVSPRRINPAMKAMPLDSMMSLPSNPAIILLQQPEALAQVETKQIPASSDLSGGANARQDPVTPVEFSVVGESRKRSSSVSVQDDQDTPSDEGTRTSGVTSEDQSPSVMADEGTSQAASTTASLDEIEKNTFLANDNQKNALKKNCTEKSLGRTLSPLNGNPRETSSVGDTNERSADALVQASNAVLHSKRAHSEEEQQVLSSSDCGKSTEMSTLSSDSNGETSSGKDMSDDAVYLSAEEDPNESCSDKSSVIEQKVPLVVADPGKEVDDEASRQSGLGTLVLSDLMPNATSVVNSSTTLVIYPIDKSPVGTALTSTIPSVEQSVDIVDVEPTLDAIGTPKSTVTTTTSYNVPVVDLSMQSELRGTAVSVFGNTGLLIGVPVAAETHAPIAEPPVSATALSSMLSGVAVVSDQTKTDKGSQTEMFDDSQRGVTSVQTSEGSLKKQIIAEHVRTYDLQDQRGAEQLEATVGRTEETSANEHKEVNSDRWATHVPSSTEPMKIERLMTAHDWSQATAKAKDNGNYDTSHFDCSCQPRDKADVLAEGLSQKLHEITFDDRDPEREAPSQHASPNSGIARFIEAPELGVSRRQYFFYFSGIPADPALVFDPELNPPQKDLLEMQLSTFQPKTRRVILEELYSVLTRTSIDGHFAALTSCSRVWFPELAMISQDIPLGSAWRYLLREWSVANIEYDQTGDTVTIRHVGAWLILQNILLAEPQNEFNTSWSQDAAFPEQGRMMSKDSEFSSHIQRLYDARFITGADVEKMILRNTSSGADARYVKELCFLFALYILQPCHHPTPNKYTTICLSRLGRASGEAGLSRAVRDLCKAVVNITRAKFRVWETTE</sequence>
<accession>A0A8H3TNG7</accession>
<evidence type="ECO:0000256" key="1">
    <source>
        <dbReference type="SAM" id="MobiDB-lite"/>
    </source>
</evidence>
<organism evidence="2 3">
    <name type="scientific">Naganishia liquefaciens</name>
    <dbReference type="NCBI Taxonomy" id="104408"/>
    <lineage>
        <taxon>Eukaryota</taxon>
        <taxon>Fungi</taxon>
        <taxon>Dikarya</taxon>
        <taxon>Basidiomycota</taxon>
        <taxon>Agaricomycotina</taxon>
        <taxon>Tremellomycetes</taxon>
        <taxon>Filobasidiales</taxon>
        <taxon>Filobasidiaceae</taxon>
        <taxon>Naganishia</taxon>
    </lineage>
</organism>
<feature type="compositionally biased region" description="Polar residues" evidence="1">
    <location>
        <begin position="63"/>
        <end position="72"/>
    </location>
</feature>
<gene>
    <name evidence="2" type="ORF">NliqN6_0491</name>
</gene>
<keyword evidence="3" id="KW-1185">Reference proteome</keyword>
<feature type="region of interest" description="Disordered" evidence="1">
    <location>
        <begin position="63"/>
        <end position="142"/>
    </location>
</feature>
<evidence type="ECO:0000313" key="2">
    <source>
        <dbReference type="EMBL" id="GHJ84089.1"/>
    </source>
</evidence>
<name>A0A8H3TNG7_9TREE</name>
<feature type="region of interest" description="Disordered" evidence="1">
    <location>
        <begin position="435"/>
        <end position="458"/>
    </location>
</feature>
<feature type="region of interest" description="Disordered" evidence="1">
    <location>
        <begin position="576"/>
        <end position="595"/>
    </location>
</feature>
<dbReference type="EMBL" id="BLZA01000005">
    <property type="protein sequence ID" value="GHJ84089.1"/>
    <property type="molecule type" value="Genomic_DNA"/>
</dbReference>
<proteinExistence type="predicted"/>
<protein>
    <submittedName>
        <fullName evidence="2">Uncharacterized protein</fullName>
    </submittedName>
</protein>
<feature type="compositionally biased region" description="Polar residues" evidence="1">
    <location>
        <begin position="220"/>
        <end position="248"/>
    </location>
</feature>
<feature type="region of interest" description="Disordered" evidence="1">
    <location>
        <begin position="491"/>
        <end position="514"/>
    </location>
</feature>
<dbReference type="Proteomes" id="UP000620104">
    <property type="component" value="Unassembled WGS sequence"/>
</dbReference>
<feature type="compositionally biased region" description="Polar residues" evidence="1">
    <location>
        <begin position="116"/>
        <end position="142"/>
    </location>
</feature>
<dbReference type="AlphaFoldDB" id="A0A8H3TNG7"/>
<feature type="compositionally biased region" description="Basic and acidic residues" evidence="1">
    <location>
        <begin position="576"/>
        <end position="585"/>
    </location>
</feature>
<feature type="region of interest" description="Disordered" evidence="1">
    <location>
        <begin position="165"/>
        <end position="194"/>
    </location>
</feature>
<evidence type="ECO:0000313" key="3">
    <source>
        <dbReference type="Proteomes" id="UP000620104"/>
    </source>
</evidence>
<feature type="region of interest" description="Disordered" evidence="1">
    <location>
        <begin position="209"/>
        <end position="250"/>
    </location>
</feature>
<feature type="compositionally biased region" description="Basic and acidic residues" evidence="1">
    <location>
        <begin position="492"/>
        <end position="510"/>
    </location>
</feature>
<comment type="caution">
    <text evidence="2">The sequence shown here is derived from an EMBL/GenBank/DDBJ whole genome shotgun (WGS) entry which is preliminary data.</text>
</comment>
<reference evidence="2" key="1">
    <citation type="submission" date="2020-07" db="EMBL/GenBank/DDBJ databases">
        <title>Draft Genome Sequence of a Deep-Sea Yeast, Naganishia (Cryptococcus) liquefaciens strain N6.</title>
        <authorList>
            <person name="Han Y.W."/>
            <person name="Kajitani R."/>
            <person name="Morimoto H."/>
            <person name="Parhat M."/>
            <person name="Tsubouchi H."/>
            <person name="Bakenova O."/>
            <person name="Ogata M."/>
            <person name="Argunhan B."/>
            <person name="Aoki R."/>
            <person name="Kajiwara S."/>
            <person name="Itoh T."/>
            <person name="Iwasaki H."/>
        </authorList>
    </citation>
    <scope>NUCLEOTIDE SEQUENCE</scope>
    <source>
        <strain evidence="2">N6</strain>
    </source>
</reference>